<comment type="caution">
    <text evidence="3">The sequence shown here is derived from an EMBL/GenBank/DDBJ whole genome shotgun (WGS) entry which is preliminary data.</text>
</comment>
<gene>
    <name evidence="3" type="ORF">NPX13_g6511</name>
</gene>
<organism evidence="3 4">
    <name type="scientific">Xylaria arbuscula</name>
    <dbReference type="NCBI Taxonomy" id="114810"/>
    <lineage>
        <taxon>Eukaryota</taxon>
        <taxon>Fungi</taxon>
        <taxon>Dikarya</taxon>
        <taxon>Ascomycota</taxon>
        <taxon>Pezizomycotina</taxon>
        <taxon>Sordariomycetes</taxon>
        <taxon>Xylariomycetidae</taxon>
        <taxon>Xylariales</taxon>
        <taxon>Xylariaceae</taxon>
        <taxon>Xylaria</taxon>
    </lineage>
</organism>
<dbReference type="PANTHER" id="PTHR36223">
    <property type="entry name" value="BETA-LACTAMASE-TYPE TRANSPEPTIDASE FOLD DOMAIN CONTAINING PROTEIN"/>
    <property type="match status" value="1"/>
</dbReference>
<evidence type="ECO:0000259" key="2">
    <source>
        <dbReference type="Pfam" id="PF25534"/>
    </source>
</evidence>
<dbReference type="EMBL" id="JANPWZ010001162">
    <property type="protein sequence ID" value="KAJ3568174.1"/>
    <property type="molecule type" value="Genomic_DNA"/>
</dbReference>
<feature type="region of interest" description="Disordered" evidence="1">
    <location>
        <begin position="384"/>
        <end position="412"/>
    </location>
</feature>
<dbReference type="VEuPathDB" id="FungiDB:F4678DRAFT_35141"/>
<evidence type="ECO:0000313" key="4">
    <source>
        <dbReference type="Proteomes" id="UP001148614"/>
    </source>
</evidence>
<dbReference type="InterPro" id="IPR057678">
    <property type="entry name" value="DUF7918"/>
</dbReference>
<feature type="compositionally biased region" description="Basic and acidic residues" evidence="1">
    <location>
        <begin position="396"/>
        <end position="405"/>
    </location>
</feature>
<evidence type="ECO:0000256" key="1">
    <source>
        <dbReference type="SAM" id="MobiDB-lite"/>
    </source>
</evidence>
<evidence type="ECO:0000313" key="3">
    <source>
        <dbReference type="EMBL" id="KAJ3568174.1"/>
    </source>
</evidence>
<dbReference type="Pfam" id="PF25534">
    <property type="entry name" value="DUF7918"/>
    <property type="match status" value="1"/>
</dbReference>
<reference evidence="3" key="1">
    <citation type="submission" date="2022-07" db="EMBL/GenBank/DDBJ databases">
        <title>Genome Sequence of Xylaria arbuscula.</title>
        <authorList>
            <person name="Buettner E."/>
        </authorList>
    </citation>
    <scope>NUCLEOTIDE SEQUENCE</scope>
    <source>
        <strain evidence="3">VT107</strain>
    </source>
</reference>
<dbReference type="AlphaFoldDB" id="A0A9W8TM32"/>
<feature type="domain" description="DUF7918" evidence="2">
    <location>
        <begin position="70"/>
        <end position="333"/>
    </location>
</feature>
<proteinExistence type="predicted"/>
<name>A0A9W8TM32_9PEZI</name>
<protein>
    <recommendedName>
        <fullName evidence="2">DUF7918 domain-containing protein</fullName>
    </recommendedName>
</protein>
<sequence>MYLPPSCTRSFNLKCAATGWRQASGNILGLTLFLTPTPRLIVTPAYRRLFGADIRAAPLSVMAISESVPGIAVTVQCDKQPLPEFEDPDAHDHNDDAAAYPIETKYVECIDNAHFQICLVVDSSYDWSYRNHVLVAVISVDRQWVRGQIIKQRPEDNGYYKHRVNGKEVCNSLGTWSVRRFIFSAVKTSVCLSPNALSSLLTYLIVDEAKKERVEGDRKIANGLGTIHVDFFRATIRAPSTGHVTDANSGGFELAEKALKGKAISHGTSYGHCLPLLKNTDLNWTRYGAREAIPTPKFSKTDYLPEDNGPIVTFKFFYRSRDALKRELIIPRSPSRSPTIEDLTPAERDRLARERLNELREKRIKSDNSGSLIKREFNEVFDLTIDTPTPHPTKKSRLEDGKEIDVVDLTDD</sequence>
<dbReference type="PANTHER" id="PTHR36223:SF1">
    <property type="entry name" value="TRANSCRIPTION ELONGATION FACTOR EAF N-TERMINAL DOMAIN-CONTAINING PROTEIN"/>
    <property type="match status" value="1"/>
</dbReference>
<accession>A0A9W8TM32</accession>
<keyword evidence="4" id="KW-1185">Reference proteome</keyword>
<dbReference type="Proteomes" id="UP001148614">
    <property type="component" value="Unassembled WGS sequence"/>
</dbReference>